<evidence type="ECO:0000256" key="7">
    <source>
        <dbReference type="RuleBase" id="RU363080"/>
    </source>
</evidence>
<evidence type="ECO:0000256" key="5">
    <source>
        <dbReference type="ARBA" id="ARBA00022991"/>
    </source>
</evidence>
<dbReference type="GO" id="GO:0016168">
    <property type="term" value="F:chlorophyll binding"/>
    <property type="evidence" value="ECO:0007669"/>
    <property type="project" value="UniProtKB-KW"/>
</dbReference>
<comment type="function">
    <text evidence="7">The light-harvesting complex (LHC) functions as a light receptor, it captures and delivers excitation energy to photosystems with which it is closely associated.</text>
</comment>
<keyword evidence="7" id="KW-0603">Photosystem I</keyword>
<evidence type="ECO:0000256" key="1">
    <source>
        <dbReference type="ARBA" id="ARBA00022494"/>
    </source>
</evidence>
<evidence type="ECO:0000313" key="9">
    <source>
        <dbReference type="Proteomes" id="UP001055712"/>
    </source>
</evidence>
<keyword evidence="9" id="KW-1185">Reference proteome</keyword>
<organism evidence="8 9">
    <name type="scientific">Chlorella vulgaris</name>
    <name type="common">Green alga</name>
    <dbReference type="NCBI Taxonomy" id="3077"/>
    <lineage>
        <taxon>Eukaryota</taxon>
        <taxon>Viridiplantae</taxon>
        <taxon>Chlorophyta</taxon>
        <taxon>core chlorophytes</taxon>
        <taxon>Trebouxiophyceae</taxon>
        <taxon>Chlorellales</taxon>
        <taxon>Chlorellaceae</taxon>
        <taxon>Chlorella clade</taxon>
        <taxon>Chlorella</taxon>
    </lineage>
</organism>
<evidence type="ECO:0000256" key="4">
    <source>
        <dbReference type="ARBA" id="ARBA00022640"/>
    </source>
</evidence>
<evidence type="ECO:0000313" key="8">
    <source>
        <dbReference type="EMBL" id="KAI3438025.1"/>
    </source>
</evidence>
<dbReference type="InterPro" id="IPR001344">
    <property type="entry name" value="Chloro_AB-bd_pln"/>
</dbReference>
<keyword evidence="7" id="KW-0793">Thylakoid</keyword>
<keyword evidence="4 7" id="KW-0934">Plastid</keyword>
<dbReference type="SUPFAM" id="SSF103511">
    <property type="entry name" value="Chlorophyll a-b binding protein"/>
    <property type="match status" value="1"/>
</dbReference>
<feature type="binding site" description="axial binding residue" evidence="6">
    <location>
        <position position="74"/>
    </location>
    <ligand>
        <name>chlorophyll b</name>
        <dbReference type="ChEBI" id="CHEBI:61721"/>
        <label>1</label>
    </ligand>
    <ligandPart>
        <name>Mg</name>
        <dbReference type="ChEBI" id="CHEBI:25107"/>
    </ligandPart>
</feature>
<feature type="binding site" evidence="6">
    <location>
        <position position="72"/>
    </location>
    <ligand>
        <name>chlorophyll a</name>
        <dbReference type="ChEBI" id="CHEBI:58416"/>
        <label>1</label>
    </ligand>
</feature>
<comment type="similarity">
    <text evidence="7">Belongs to the light-harvesting chlorophyll a/b-binding (LHC) protein family.</text>
</comment>
<evidence type="ECO:0000256" key="6">
    <source>
        <dbReference type="PIRSR" id="PIRSR601344-1"/>
    </source>
</evidence>
<evidence type="ECO:0000256" key="3">
    <source>
        <dbReference type="ARBA" id="ARBA00022531"/>
    </source>
</evidence>
<dbReference type="GO" id="GO:0009765">
    <property type="term" value="P:photosynthesis, light harvesting"/>
    <property type="evidence" value="ECO:0007669"/>
    <property type="project" value="InterPro"/>
</dbReference>
<dbReference type="Proteomes" id="UP001055712">
    <property type="component" value="Unassembled WGS sequence"/>
</dbReference>
<keyword evidence="5 7" id="KW-0157">Chromophore</keyword>
<proteinExistence type="inferred from homology"/>
<comment type="caution">
    <text evidence="8">The sequence shown here is derived from an EMBL/GenBank/DDBJ whole genome shotgun (WGS) entry which is preliminary data.</text>
</comment>
<feature type="binding site" evidence="6">
    <location>
        <position position="69"/>
    </location>
    <ligand>
        <name>chlorophyll a</name>
        <dbReference type="ChEBI" id="CHEBI:58416"/>
        <label>1</label>
    </ligand>
</feature>
<dbReference type="GO" id="GO:0009535">
    <property type="term" value="C:chloroplast thylakoid membrane"/>
    <property type="evidence" value="ECO:0007669"/>
    <property type="project" value="UniProtKB-SubCell"/>
</dbReference>
<dbReference type="GO" id="GO:0009523">
    <property type="term" value="C:photosystem II"/>
    <property type="evidence" value="ECO:0007669"/>
    <property type="project" value="UniProtKB-KW"/>
</dbReference>
<dbReference type="PANTHER" id="PTHR21649">
    <property type="entry name" value="CHLOROPHYLL A/B BINDING PROTEIN"/>
    <property type="match status" value="1"/>
</dbReference>
<name>A0A9D4Z1N7_CHLVU</name>
<evidence type="ECO:0000256" key="2">
    <source>
        <dbReference type="ARBA" id="ARBA00022528"/>
    </source>
</evidence>
<sequence>MAAIVAPSAVVRSTFNVQRPRARTVMKAGNWLPGSDTPAYLESLPASYGFDPLGLAKEPESLQRFKESEVIHGRWAMLGAAGVLGVEVLGYGN</sequence>
<dbReference type="Gene3D" id="1.10.3460.10">
    <property type="entry name" value="Chlorophyll a/b binding protein domain"/>
    <property type="match status" value="1"/>
</dbReference>
<gene>
    <name evidence="8" type="ORF">D9Q98_000468</name>
</gene>
<keyword evidence="7" id="KW-0604">Photosystem II</keyword>
<dbReference type="Pfam" id="PF00504">
    <property type="entry name" value="Chloroa_b-bind"/>
    <property type="match status" value="1"/>
</dbReference>
<keyword evidence="2 7" id="KW-0150">Chloroplast</keyword>
<reference evidence="8" key="2">
    <citation type="submission" date="2020-11" db="EMBL/GenBank/DDBJ databases">
        <authorList>
            <person name="Cecchin M."/>
            <person name="Marcolungo L."/>
            <person name="Rossato M."/>
            <person name="Girolomoni L."/>
            <person name="Cosentino E."/>
            <person name="Cuine S."/>
            <person name="Li-Beisson Y."/>
            <person name="Delledonne M."/>
            <person name="Ballottari M."/>
        </authorList>
    </citation>
    <scope>NUCLEOTIDE SEQUENCE</scope>
    <source>
        <strain evidence="8">211/11P</strain>
        <tissue evidence="8">Whole cell</tissue>
    </source>
</reference>
<dbReference type="InterPro" id="IPR022796">
    <property type="entry name" value="Chloroa_b-bind"/>
</dbReference>
<accession>A0A9D4Z1N7</accession>
<dbReference type="GO" id="GO:0009522">
    <property type="term" value="C:photosystem I"/>
    <property type="evidence" value="ECO:0007669"/>
    <property type="project" value="UniProtKB-KW"/>
</dbReference>
<reference evidence="8" key="1">
    <citation type="journal article" date="2019" name="Plant J.">
        <title>Chlorella vulgaris genome assembly and annotation reveals the molecular basis for metabolic acclimation to high light conditions.</title>
        <authorList>
            <person name="Cecchin M."/>
            <person name="Marcolungo L."/>
            <person name="Rossato M."/>
            <person name="Girolomoni L."/>
            <person name="Cosentino E."/>
            <person name="Cuine S."/>
            <person name="Li-Beisson Y."/>
            <person name="Delledonne M."/>
            <person name="Ballottari M."/>
        </authorList>
    </citation>
    <scope>NUCLEOTIDE SEQUENCE</scope>
    <source>
        <strain evidence="8">211/11P</strain>
    </source>
</reference>
<dbReference type="AlphaFoldDB" id="A0A9D4Z1N7"/>
<comment type="subcellular location">
    <subcellularLocation>
        <location evidence="7">Plastid</location>
        <location evidence="7">Chloroplast thylakoid membrane</location>
    </subcellularLocation>
</comment>
<protein>
    <recommendedName>
        <fullName evidence="7">Chlorophyll a-b binding protein, chloroplastic</fullName>
    </recommendedName>
</protein>
<dbReference type="OrthoDB" id="423598at2759"/>
<keyword evidence="3 7" id="KW-0602">Photosynthesis</keyword>
<dbReference type="EMBL" id="SIDB01000001">
    <property type="protein sequence ID" value="KAI3438025.1"/>
    <property type="molecule type" value="Genomic_DNA"/>
</dbReference>
<keyword evidence="1 6" id="KW-0148">Chlorophyll</keyword>